<evidence type="ECO:0000256" key="4">
    <source>
        <dbReference type="ARBA" id="ARBA00022741"/>
    </source>
</evidence>
<feature type="region of interest" description="Disordered" evidence="6">
    <location>
        <begin position="319"/>
        <end position="341"/>
    </location>
</feature>
<dbReference type="Proteomes" id="UP001595528">
    <property type="component" value="Unassembled WGS sequence"/>
</dbReference>
<dbReference type="InterPro" id="IPR003593">
    <property type="entry name" value="AAA+_ATPase"/>
</dbReference>
<evidence type="ECO:0000256" key="2">
    <source>
        <dbReference type="ARBA" id="ARBA00005417"/>
    </source>
</evidence>
<dbReference type="InterPro" id="IPR003439">
    <property type="entry name" value="ABC_transporter-like_ATP-bd"/>
</dbReference>
<name>A0ABV7KYM1_9PROT</name>
<gene>
    <name evidence="8" type="ORF">ACFOGJ_09605</name>
</gene>
<dbReference type="Gene3D" id="3.40.50.300">
    <property type="entry name" value="P-loop containing nucleotide triphosphate hydrolases"/>
    <property type="match status" value="1"/>
</dbReference>
<evidence type="ECO:0000313" key="9">
    <source>
        <dbReference type="Proteomes" id="UP001595528"/>
    </source>
</evidence>
<dbReference type="InterPro" id="IPR050319">
    <property type="entry name" value="ABC_transp_ATP-bind"/>
</dbReference>
<protein>
    <submittedName>
        <fullName evidence="8">ABC transporter ATP-binding protein</fullName>
    </submittedName>
</protein>
<keyword evidence="3" id="KW-0813">Transport</keyword>
<dbReference type="PANTHER" id="PTHR43776:SF7">
    <property type="entry name" value="D,D-DIPEPTIDE TRANSPORT ATP-BINDING PROTEIN DDPF-RELATED"/>
    <property type="match status" value="1"/>
</dbReference>
<comment type="similarity">
    <text evidence="2">Belongs to the ABC transporter superfamily.</text>
</comment>
<evidence type="ECO:0000256" key="1">
    <source>
        <dbReference type="ARBA" id="ARBA00004417"/>
    </source>
</evidence>
<comment type="subcellular location">
    <subcellularLocation>
        <location evidence="1">Cell inner membrane</location>
        <topology evidence="1">Peripheral membrane protein</topology>
    </subcellularLocation>
</comment>
<dbReference type="SUPFAM" id="SSF52540">
    <property type="entry name" value="P-loop containing nucleoside triphosphate hydrolases"/>
    <property type="match status" value="1"/>
</dbReference>
<dbReference type="Pfam" id="PF08352">
    <property type="entry name" value="oligo_HPY"/>
    <property type="match status" value="1"/>
</dbReference>
<dbReference type="GO" id="GO:0005524">
    <property type="term" value="F:ATP binding"/>
    <property type="evidence" value="ECO:0007669"/>
    <property type="project" value="UniProtKB-KW"/>
</dbReference>
<dbReference type="InterPro" id="IPR017871">
    <property type="entry name" value="ABC_transporter-like_CS"/>
</dbReference>
<dbReference type="PROSITE" id="PS50893">
    <property type="entry name" value="ABC_TRANSPORTER_2"/>
    <property type="match status" value="1"/>
</dbReference>
<evidence type="ECO:0000259" key="7">
    <source>
        <dbReference type="PROSITE" id="PS50893"/>
    </source>
</evidence>
<accession>A0ABV7KYM1</accession>
<dbReference type="PROSITE" id="PS00211">
    <property type="entry name" value="ABC_TRANSPORTER_1"/>
    <property type="match status" value="1"/>
</dbReference>
<dbReference type="Pfam" id="PF00005">
    <property type="entry name" value="ABC_tran"/>
    <property type="match status" value="1"/>
</dbReference>
<evidence type="ECO:0000256" key="5">
    <source>
        <dbReference type="ARBA" id="ARBA00022840"/>
    </source>
</evidence>
<evidence type="ECO:0000313" key="8">
    <source>
        <dbReference type="EMBL" id="MFC3227485.1"/>
    </source>
</evidence>
<reference evidence="9" key="1">
    <citation type="journal article" date="2019" name="Int. J. Syst. Evol. Microbiol.">
        <title>The Global Catalogue of Microorganisms (GCM) 10K type strain sequencing project: providing services to taxonomists for standard genome sequencing and annotation.</title>
        <authorList>
            <consortium name="The Broad Institute Genomics Platform"/>
            <consortium name="The Broad Institute Genome Sequencing Center for Infectious Disease"/>
            <person name="Wu L."/>
            <person name="Ma J."/>
        </authorList>
    </citation>
    <scope>NUCLEOTIDE SEQUENCE [LARGE SCALE GENOMIC DNA]</scope>
    <source>
        <strain evidence="9">KCTC 42964</strain>
    </source>
</reference>
<keyword evidence="9" id="KW-1185">Reference proteome</keyword>
<dbReference type="PANTHER" id="PTHR43776">
    <property type="entry name" value="TRANSPORT ATP-BINDING PROTEIN"/>
    <property type="match status" value="1"/>
</dbReference>
<dbReference type="CDD" id="cd03257">
    <property type="entry name" value="ABC_NikE_OppD_transporters"/>
    <property type="match status" value="1"/>
</dbReference>
<dbReference type="NCBIfam" id="TIGR01727">
    <property type="entry name" value="oligo_HPY"/>
    <property type="match status" value="1"/>
</dbReference>
<organism evidence="8 9">
    <name type="scientific">Marinibaculum pumilum</name>
    <dbReference type="NCBI Taxonomy" id="1766165"/>
    <lineage>
        <taxon>Bacteria</taxon>
        <taxon>Pseudomonadati</taxon>
        <taxon>Pseudomonadota</taxon>
        <taxon>Alphaproteobacteria</taxon>
        <taxon>Rhodospirillales</taxon>
        <taxon>Rhodospirillaceae</taxon>
        <taxon>Marinibaculum</taxon>
    </lineage>
</organism>
<dbReference type="RefSeq" id="WP_379899661.1">
    <property type="nucleotide sequence ID" value="NZ_JBHRTR010000023.1"/>
</dbReference>
<sequence>MTGEAAPLLELRHVGKSFRLRGALFGPARQLHAVRDVSLQIPRGSITAIVGESGCGKSTLARMLLGLETPSSGEILIDGQPIGALDRRAFATRVQPVFQDPVSSLNPRKTVAQIVRFPLDAHGVKHPAWRAARVREVLELVDLPQRLMHSYPSQLSGGQCQRVAIARALAIGPEAIICDEPTSALDVSVQAHILNLILDLWERTGTAFVLISHDMAVVEIMAQRIAVMYLGRVVEAGETAQVMRDPLHPYTRALLSSVMTPEPEAGLPEPAFSGMAPDPTDPPPGCAFHPRCPRAFELCAVLEPVLGKPAGAVPEGKGRQLACHLHPPPGPEAAQADRGSR</sequence>
<dbReference type="InterPro" id="IPR027417">
    <property type="entry name" value="P-loop_NTPase"/>
</dbReference>
<keyword evidence="5 8" id="KW-0067">ATP-binding</keyword>
<comment type="caution">
    <text evidence="8">The sequence shown here is derived from an EMBL/GenBank/DDBJ whole genome shotgun (WGS) entry which is preliminary data.</text>
</comment>
<evidence type="ECO:0000256" key="3">
    <source>
        <dbReference type="ARBA" id="ARBA00022448"/>
    </source>
</evidence>
<keyword evidence="4" id="KW-0547">Nucleotide-binding</keyword>
<feature type="domain" description="ABC transporter" evidence="7">
    <location>
        <begin position="9"/>
        <end position="255"/>
    </location>
</feature>
<proteinExistence type="inferred from homology"/>
<dbReference type="SMART" id="SM00382">
    <property type="entry name" value="AAA"/>
    <property type="match status" value="1"/>
</dbReference>
<dbReference type="EMBL" id="JBHRTR010000023">
    <property type="protein sequence ID" value="MFC3227485.1"/>
    <property type="molecule type" value="Genomic_DNA"/>
</dbReference>
<evidence type="ECO:0000256" key="6">
    <source>
        <dbReference type="SAM" id="MobiDB-lite"/>
    </source>
</evidence>
<dbReference type="InterPro" id="IPR013563">
    <property type="entry name" value="Oligopep_ABC_C"/>
</dbReference>